<protein>
    <submittedName>
        <fullName evidence="4">Heat shock protein Hsp20</fullName>
    </submittedName>
</protein>
<dbReference type="PANTHER" id="PTHR11527">
    <property type="entry name" value="HEAT-SHOCK PROTEIN 20 FAMILY MEMBER"/>
    <property type="match status" value="1"/>
</dbReference>
<dbReference type="InterPro" id="IPR002068">
    <property type="entry name" value="A-crystallin/Hsp20_dom"/>
</dbReference>
<dbReference type="eggNOG" id="COG0071">
    <property type="taxonomic scope" value="Bacteria"/>
</dbReference>
<evidence type="ECO:0000256" key="1">
    <source>
        <dbReference type="PROSITE-ProRule" id="PRU00285"/>
    </source>
</evidence>
<gene>
    <name evidence="4" type="ordered locus">Ping_1533</name>
</gene>
<dbReference type="HOGENOM" id="CLU_046737_8_3_6"/>
<keyword evidence="5" id="KW-1185">Reference proteome</keyword>
<dbReference type="InterPro" id="IPR031107">
    <property type="entry name" value="Small_HSP"/>
</dbReference>
<dbReference type="RefSeq" id="WP_011769903.1">
    <property type="nucleotide sequence ID" value="NC_008709.1"/>
</dbReference>
<dbReference type="Pfam" id="PF00011">
    <property type="entry name" value="HSP20"/>
    <property type="match status" value="1"/>
</dbReference>
<proteinExistence type="inferred from homology"/>
<keyword evidence="4" id="KW-0346">Stress response</keyword>
<dbReference type="STRING" id="357804.Ping_1533"/>
<dbReference type="Gene3D" id="2.60.40.790">
    <property type="match status" value="1"/>
</dbReference>
<name>A1SV28_PSYIN</name>
<sequence>MNNIIPRKQWLSPEHILDDFFALNKLKGGEGYFEPRVDIIEKDDKFIFVAELPGVEKKDINVQLQNGLLTIEAKMYEDKESEVDNVIRKEIRSGFFSRSINVGQNVKEEDIKAELVNGLLKLTAPKIKPTGSEVHKIAIS</sequence>
<evidence type="ECO:0000259" key="3">
    <source>
        <dbReference type="PROSITE" id="PS01031"/>
    </source>
</evidence>
<dbReference type="PROSITE" id="PS01031">
    <property type="entry name" value="SHSP"/>
    <property type="match status" value="1"/>
</dbReference>
<dbReference type="SUPFAM" id="SSF49764">
    <property type="entry name" value="HSP20-like chaperones"/>
    <property type="match status" value="1"/>
</dbReference>
<reference evidence="4 5" key="1">
    <citation type="submission" date="2007-01" db="EMBL/GenBank/DDBJ databases">
        <title>Complete sequence of Psychromonas ingrahamii 37.</title>
        <authorList>
            <consortium name="US DOE Joint Genome Institute"/>
            <person name="Copeland A."/>
            <person name="Lucas S."/>
            <person name="Lapidus A."/>
            <person name="Barry K."/>
            <person name="Detter J.C."/>
            <person name="Glavina del Rio T."/>
            <person name="Hammon N."/>
            <person name="Israni S."/>
            <person name="Dalin E."/>
            <person name="Tice H."/>
            <person name="Pitluck S."/>
            <person name="Thompson L.S."/>
            <person name="Brettin T."/>
            <person name="Bruce D."/>
            <person name="Han C."/>
            <person name="Tapia R."/>
            <person name="Schmutz J."/>
            <person name="Larimer F."/>
            <person name="Land M."/>
            <person name="Hauser L."/>
            <person name="Kyrpides N."/>
            <person name="Ivanova N."/>
            <person name="Staley J."/>
            <person name="Richardson P."/>
        </authorList>
    </citation>
    <scope>NUCLEOTIDE SEQUENCE [LARGE SCALE GENOMIC DNA]</scope>
    <source>
        <strain evidence="4 5">37</strain>
    </source>
</reference>
<evidence type="ECO:0000256" key="2">
    <source>
        <dbReference type="RuleBase" id="RU003616"/>
    </source>
</evidence>
<evidence type="ECO:0000313" key="4">
    <source>
        <dbReference type="EMBL" id="ABM03343.1"/>
    </source>
</evidence>
<organism evidence="4 5">
    <name type="scientific">Psychromonas ingrahamii (strain DSM 17664 / CCUG 51855 / 37)</name>
    <dbReference type="NCBI Taxonomy" id="357804"/>
    <lineage>
        <taxon>Bacteria</taxon>
        <taxon>Pseudomonadati</taxon>
        <taxon>Pseudomonadota</taxon>
        <taxon>Gammaproteobacteria</taxon>
        <taxon>Alteromonadales</taxon>
        <taxon>Psychromonadaceae</taxon>
        <taxon>Psychromonas</taxon>
    </lineage>
</organism>
<dbReference type="Proteomes" id="UP000000639">
    <property type="component" value="Chromosome"/>
</dbReference>
<feature type="domain" description="SHSP" evidence="3">
    <location>
        <begin position="28"/>
        <end position="140"/>
    </location>
</feature>
<dbReference type="AlphaFoldDB" id="A1SV28"/>
<dbReference type="EMBL" id="CP000510">
    <property type="protein sequence ID" value="ABM03343.1"/>
    <property type="molecule type" value="Genomic_DNA"/>
</dbReference>
<dbReference type="OrthoDB" id="9792695at2"/>
<dbReference type="InterPro" id="IPR008978">
    <property type="entry name" value="HSP20-like_chaperone"/>
</dbReference>
<accession>A1SV28</accession>
<dbReference type="KEGG" id="pin:Ping_1533"/>
<evidence type="ECO:0000313" key="5">
    <source>
        <dbReference type="Proteomes" id="UP000000639"/>
    </source>
</evidence>
<comment type="similarity">
    <text evidence="1 2">Belongs to the small heat shock protein (HSP20) family.</text>
</comment>